<reference evidence="8" key="1">
    <citation type="journal article" date="2023" name="Int. J. Syst. Evol. Microbiol.">
        <title>Mesoterricola silvestris gen. nov., sp. nov., Mesoterricola sediminis sp. nov., Geothrix oryzae sp. nov., Geothrix edaphica sp. nov., Geothrix rubra sp. nov., and Geothrix limicola sp. nov., six novel members of Acidobacteriota isolated from soils.</title>
        <authorList>
            <person name="Itoh H."/>
            <person name="Sugisawa Y."/>
            <person name="Mise K."/>
            <person name="Xu Z."/>
            <person name="Kuniyasu M."/>
            <person name="Ushijima N."/>
            <person name="Kawano K."/>
            <person name="Kobayashi E."/>
            <person name="Shiratori Y."/>
            <person name="Masuda Y."/>
            <person name="Senoo K."/>
        </authorList>
    </citation>
    <scope>NUCLEOTIDE SEQUENCE</scope>
    <source>
        <strain evidence="8">W786</strain>
    </source>
</reference>
<dbReference type="CDD" id="cd00130">
    <property type="entry name" value="PAS"/>
    <property type="match status" value="1"/>
</dbReference>
<dbReference type="Proteomes" id="UP001228113">
    <property type="component" value="Chromosome"/>
</dbReference>
<evidence type="ECO:0000313" key="9">
    <source>
        <dbReference type="Proteomes" id="UP001228113"/>
    </source>
</evidence>
<dbReference type="SUPFAM" id="SSF55785">
    <property type="entry name" value="PYP-like sensor domain (PAS domain)"/>
    <property type="match status" value="1"/>
</dbReference>
<sequence>MDRRPQPSPDEYRLLVEQSPILIWRAGQDGLCDYFNARWLAFTGRTMDQERGNGWAEGVHPDDLERCVAYYLDHFGRREVFEMEYRLRRHDGAWRWIFDRGAPVFDPATGAFLGYIGSCVDVTERVEAQEALLRAKEQQIRTLQGLLPICMMCKRIKDEDGTWEVLETYISDHSAADFSHGLCPECYPKYLDLALREIGG</sequence>
<dbReference type="InterPro" id="IPR013655">
    <property type="entry name" value="PAS_fold_3"/>
</dbReference>
<dbReference type="AlphaFoldDB" id="A0AA48GR61"/>
<keyword evidence="5" id="KW-0418">Kinase</keyword>
<dbReference type="FunFam" id="3.30.450.20:FF:000099">
    <property type="entry name" value="Sensory box sensor histidine kinase"/>
    <property type="match status" value="1"/>
</dbReference>
<name>A0AA48GR61_9BACT</name>
<accession>A0AA48GR61</accession>
<dbReference type="NCBIfam" id="TIGR00229">
    <property type="entry name" value="sensory_box"/>
    <property type="match status" value="1"/>
</dbReference>
<dbReference type="InterPro" id="IPR000700">
    <property type="entry name" value="PAS-assoc_C"/>
</dbReference>
<protein>
    <recommendedName>
        <fullName evidence="2">histidine kinase</fullName>
        <ecNumber evidence="2">2.7.13.3</ecNumber>
    </recommendedName>
</protein>
<dbReference type="InterPro" id="IPR052162">
    <property type="entry name" value="Sensor_kinase/Photoreceptor"/>
</dbReference>
<dbReference type="InterPro" id="IPR000014">
    <property type="entry name" value="PAS"/>
</dbReference>
<keyword evidence="3" id="KW-0597">Phosphoprotein</keyword>
<dbReference type="SMART" id="SM00091">
    <property type="entry name" value="PAS"/>
    <property type="match status" value="1"/>
</dbReference>
<feature type="coiled-coil region" evidence="6">
    <location>
        <begin position="119"/>
        <end position="146"/>
    </location>
</feature>
<dbReference type="Pfam" id="PF08447">
    <property type="entry name" value="PAS_3"/>
    <property type="match status" value="1"/>
</dbReference>
<dbReference type="PANTHER" id="PTHR43304:SF1">
    <property type="entry name" value="PAC DOMAIN-CONTAINING PROTEIN"/>
    <property type="match status" value="1"/>
</dbReference>
<keyword evidence="4" id="KW-0808">Transferase</keyword>
<evidence type="ECO:0000256" key="1">
    <source>
        <dbReference type="ARBA" id="ARBA00000085"/>
    </source>
</evidence>
<keyword evidence="9" id="KW-1185">Reference proteome</keyword>
<dbReference type="PROSITE" id="PS50113">
    <property type="entry name" value="PAC"/>
    <property type="match status" value="1"/>
</dbReference>
<organism evidence="8 9">
    <name type="scientific">Mesoterricola sediminis</name>
    <dbReference type="NCBI Taxonomy" id="2927980"/>
    <lineage>
        <taxon>Bacteria</taxon>
        <taxon>Pseudomonadati</taxon>
        <taxon>Acidobacteriota</taxon>
        <taxon>Holophagae</taxon>
        <taxon>Holophagales</taxon>
        <taxon>Holophagaceae</taxon>
        <taxon>Mesoterricola</taxon>
    </lineage>
</organism>
<dbReference type="KEGG" id="msea:METESE_10200"/>
<dbReference type="PANTHER" id="PTHR43304">
    <property type="entry name" value="PHYTOCHROME-LIKE PROTEIN CPH1"/>
    <property type="match status" value="1"/>
</dbReference>
<dbReference type="GO" id="GO:0004673">
    <property type="term" value="F:protein histidine kinase activity"/>
    <property type="evidence" value="ECO:0007669"/>
    <property type="project" value="UniProtKB-EC"/>
</dbReference>
<dbReference type="InterPro" id="IPR001610">
    <property type="entry name" value="PAC"/>
</dbReference>
<comment type="catalytic activity">
    <reaction evidence="1">
        <text>ATP + protein L-histidine = ADP + protein N-phospho-L-histidine.</text>
        <dbReference type="EC" id="2.7.13.3"/>
    </reaction>
</comment>
<evidence type="ECO:0000259" key="7">
    <source>
        <dbReference type="PROSITE" id="PS50113"/>
    </source>
</evidence>
<dbReference type="EMBL" id="AP027081">
    <property type="protein sequence ID" value="BDU76062.1"/>
    <property type="molecule type" value="Genomic_DNA"/>
</dbReference>
<gene>
    <name evidence="8" type="ORF">METESE_10200</name>
</gene>
<evidence type="ECO:0000256" key="2">
    <source>
        <dbReference type="ARBA" id="ARBA00012438"/>
    </source>
</evidence>
<dbReference type="Gene3D" id="3.30.450.20">
    <property type="entry name" value="PAS domain"/>
    <property type="match status" value="1"/>
</dbReference>
<dbReference type="EC" id="2.7.13.3" evidence="2"/>
<proteinExistence type="predicted"/>
<evidence type="ECO:0000256" key="6">
    <source>
        <dbReference type="SAM" id="Coils"/>
    </source>
</evidence>
<evidence type="ECO:0000256" key="3">
    <source>
        <dbReference type="ARBA" id="ARBA00022553"/>
    </source>
</evidence>
<evidence type="ECO:0000256" key="5">
    <source>
        <dbReference type="ARBA" id="ARBA00022777"/>
    </source>
</evidence>
<dbReference type="SMART" id="SM00086">
    <property type="entry name" value="PAC"/>
    <property type="match status" value="1"/>
</dbReference>
<dbReference type="InterPro" id="IPR035965">
    <property type="entry name" value="PAS-like_dom_sf"/>
</dbReference>
<evidence type="ECO:0000313" key="8">
    <source>
        <dbReference type="EMBL" id="BDU76062.1"/>
    </source>
</evidence>
<dbReference type="RefSeq" id="WP_243346894.1">
    <property type="nucleotide sequence ID" value="NZ_AP027081.1"/>
</dbReference>
<keyword evidence="6" id="KW-0175">Coiled coil</keyword>
<evidence type="ECO:0000256" key="4">
    <source>
        <dbReference type="ARBA" id="ARBA00022679"/>
    </source>
</evidence>
<feature type="domain" description="PAC" evidence="7">
    <location>
        <begin position="81"/>
        <end position="134"/>
    </location>
</feature>